<proteinExistence type="predicted"/>
<protein>
    <submittedName>
        <fullName evidence="1">Uncharacterized protein</fullName>
    </submittedName>
</protein>
<organism evidence="1 2">
    <name type="scientific">Mycena rosella</name>
    <name type="common">Pink bonnet</name>
    <name type="synonym">Agaricus rosellus</name>
    <dbReference type="NCBI Taxonomy" id="1033263"/>
    <lineage>
        <taxon>Eukaryota</taxon>
        <taxon>Fungi</taxon>
        <taxon>Dikarya</taxon>
        <taxon>Basidiomycota</taxon>
        <taxon>Agaricomycotina</taxon>
        <taxon>Agaricomycetes</taxon>
        <taxon>Agaricomycetidae</taxon>
        <taxon>Agaricales</taxon>
        <taxon>Marasmiineae</taxon>
        <taxon>Mycenaceae</taxon>
        <taxon>Mycena</taxon>
    </lineage>
</organism>
<dbReference type="Proteomes" id="UP001221757">
    <property type="component" value="Unassembled WGS sequence"/>
</dbReference>
<gene>
    <name evidence="1" type="ORF">B0H17DRAFT_1196167</name>
</gene>
<name>A0AAD7DTQ8_MYCRO</name>
<accession>A0AAD7DTQ8</accession>
<comment type="caution">
    <text evidence="1">The sequence shown here is derived from an EMBL/GenBank/DDBJ whole genome shotgun (WGS) entry which is preliminary data.</text>
</comment>
<dbReference type="EMBL" id="JARKIE010000022">
    <property type="protein sequence ID" value="KAJ7699544.1"/>
    <property type="molecule type" value="Genomic_DNA"/>
</dbReference>
<evidence type="ECO:0000313" key="1">
    <source>
        <dbReference type="EMBL" id="KAJ7699544.1"/>
    </source>
</evidence>
<sequence length="88" mass="9186">MAHNAEVVGAHLSDVQDGGTFVQAHLMCNMEAYSSGTEVVGAHPYNMQGGGACKVHMGKVVALTERWLPNSGSVFFGVLVIVKANLAA</sequence>
<reference evidence="1" key="1">
    <citation type="submission" date="2023-03" db="EMBL/GenBank/DDBJ databases">
        <title>Massive genome expansion in bonnet fungi (Mycena s.s.) driven by repeated elements and novel gene families across ecological guilds.</title>
        <authorList>
            <consortium name="Lawrence Berkeley National Laboratory"/>
            <person name="Harder C.B."/>
            <person name="Miyauchi S."/>
            <person name="Viragh M."/>
            <person name="Kuo A."/>
            <person name="Thoen E."/>
            <person name="Andreopoulos B."/>
            <person name="Lu D."/>
            <person name="Skrede I."/>
            <person name="Drula E."/>
            <person name="Henrissat B."/>
            <person name="Morin E."/>
            <person name="Kohler A."/>
            <person name="Barry K."/>
            <person name="LaButti K."/>
            <person name="Morin E."/>
            <person name="Salamov A."/>
            <person name="Lipzen A."/>
            <person name="Mereny Z."/>
            <person name="Hegedus B."/>
            <person name="Baldrian P."/>
            <person name="Stursova M."/>
            <person name="Weitz H."/>
            <person name="Taylor A."/>
            <person name="Grigoriev I.V."/>
            <person name="Nagy L.G."/>
            <person name="Martin F."/>
            <person name="Kauserud H."/>
        </authorList>
    </citation>
    <scope>NUCLEOTIDE SEQUENCE</scope>
    <source>
        <strain evidence="1">CBHHK067</strain>
    </source>
</reference>
<keyword evidence="2" id="KW-1185">Reference proteome</keyword>
<dbReference type="AlphaFoldDB" id="A0AAD7DTQ8"/>
<evidence type="ECO:0000313" key="2">
    <source>
        <dbReference type="Proteomes" id="UP001221757"/>
    </source>
</evidence>